<dbReference type="EMBL" id="BARV01003758">
    <property type="protein sequence ID" value="GAI11314.1"/>
    <property type="molecule type" value="Genomic_DNA"/>
</dbReference>
<evidence type="ECO:0000313" key="1">
    <source>
        <dbReference type="EMBL" id="GAI11314.1"/>
    </source>
</evidence>
<reference evidence="1" key="1">
    <citation type="journal article" date="2014" name="Front. Microbiol.">
        <title>High frequency of phylogenetically diverse reductive dehalogenase-homologous genes in deep subseafloor sedimentary metagenomes.</title>
        <authorList>
            <person name="Kawai M."/>
            <person name="Futagami T."/>
            <person name="Toyoda A."/>
            <person name="Takaki Y."/>
            <person name="Nishi S."/>
            <person name="Hori S."/>
            <person name="Arai W."/>
            <person name="Tsubouchi T."/>
            <person name="Morono Y."/>
            <person name="Uchiyama I."/>
            <person name="Ito T."/>
            <person name="Fujiyama A."/>
            <person name="Inagaki F."/>
            <person name="Takami H."/>
        </authorList>
    </citation>
    <scope>NUCLEOTIDE SEQUENCE</scope>
    <source>
        <strain evidence="1">Expedition CK06-06</strain>
    </source>
</reference>
<dbReference type="Gene3D" id="3.40.50.720">
    <property type="entry name" value="NAD(P)-binding Rossmann-like Domain"/>
    <property type="match status" value="1"/>
</dbReference>
<name>X1MY64_9ZZZZ</name>
<comment type="caution">
    <text evidence="1">The sequence shown here is derived from an EMBL/GenBank/DDBJ whole genome shotgun (WGS) entry which is preliminary data.</text>
</comment>
<dbReference type="SUPFAM" id="SSF51735">
    <property type="entry name" value="NAD(P)-binding Rossmann-fold domains"/>
    <property type="match status" value="1"/>
</dbReference>
<protein>
    <recommendedName>
        <fullName evidence="2">Alcohol dehydrogenase-like C-terminal domain-containing protein</fullName>
    </recommendedName>
</protein>
<dbReference type="AlphaFoldDB" id="X1MY64"/>
<evidence type="ECO:0008006" key="2">
    <source>
        <dbReference type="Google" id="ProtNLM"/>
    </source>
</evidence>
<sequence length="66" mass="6610">EPLSCATHAVIEQANLLSHETVLVLGPGPLGLLTAQIAKSLGARVIICGIKVASAVTVIPKGVAAK</sequence>
<organism evidence="1">
    <name type="scientific">marine sediment metagenome</name>
    <dbReference type="NCBI Taxonomy" id="412755"/>
    <lineage>
        <taxon>unclassified sequences</taxon>
        <taxon>metagenomes</taxon>
        <taxon>ecological metagenomes</taxon>
    </lineage>
</organism>
<accession>X1MY64</accession>
<dbReference type="InterPro" id="IPR036291">
    <property type="entry name" value="NAD(P)-bd_dom_sf"/>
</dbReference>
<proteinExistence type="predicted"/>
<feature type="non-terminal residue" evidence="1">
    <location>
        <position position="1"/>
    </location>
</feature>
<gene>
    <name evidence="1" type="ORF">S06H3_08785</name>
</gene>